<dbReference type="PROSITE" id="PS50113">
    <property type="entry name" value="PAC"/>
    <property type="match status" value="1"/>
</dbReference>
<keyword evidence="10" id="KW-1133">Transmembrane helix</keyword>
<dbReference type="NCBIfam" id="TIGR00229">
    <property type="entry name" value="sensory_box"/>
    <property type="match status" value="2"/>
</dbReference>
<dbReference type="Pfam" id="PF00072">
    <property type="entry name" value="Response_reg"/>
    <property type="match status" value="1"/>
</dbReference>
<dbReference type="GO" id="GO:0009927">
    <property type="term" value="F:histidine phosphotransfer kinase activity"/>
    <property type="evidence" value="ECO:0007669"/>
    <property type="project" value="TreeGrafter"/>
</dbReference>
<accession>A0A934RPJ1</accession>
<dbReference type="InterPro" id="IPR000014">
    <property type="entry name" value="PAS"/>
</dbReference>
<dbReference type="EMBL" id="JAENIO010000042">
    <property type="protein sequence ID" value="MBK1835139.1"/>
    <property type="molecule type" value="Genomic_DNA"/>
</dbReference>
<feature type="domain" description="PAS" evidence="15">
    <location>
        <begin position="188"/>
        <end position="258"/>
    </location>
</feature>
<dbReference type="CDD" id="cd00082">
    <property type="entry name" value="HisKA"/>
    <property type="match status" value="1"/>
</dbReference>
<feature type="domain" description="PAS" evidence="15">
    <location>
        <begin position="311"/>
        <end position="381"/>
    </location>
</feature>
<dbReference type="InterPro" id="IPR003661">
    <property type="entry name" value="HisK_dim/P_dom"/>
</dbReference>
<dbReference type="FunFam" id="3.30.565.10:FF:000010">
    <property type="entry name" value="Sensor histidine kinase RcsC"/>
    <property type="match status" value="1"/>
</dbReference>
<keyword evidence="8" id="KW-0418">Kinase</keyword>
<sequence>MRNQEERLKQRVAREKLARKQAEDLLEEKSLRLYETNRALEESLSTYQSTMTELTNVFLKTGGDHSRNILRLVEKFVDLMNVEGGGYFPNPSRENPTMAQTFPRDFDLPSIPGLFESCLRTRLEEDNQGALYGFSTVHAEYTNYGVVAVRFRTNYTPTALDRVILELASHAIGVEAERLEADVENQAQEERYRGLFHASIDGILIHKLNGAITEASDSSVSMFGYSRETLRTMKITRMVDPASFAIAKNAFRLVRNSGFCRYEANFKRSDGSTFPAEVYGRLFEINGQKQIYGILRDITTRKQTLAAAVERERKFRAVFESSLDGIILHDLEGRILDINRAVERMFSTPREKLLGINVSTILAPGEPERVGERIAHVVERGQARFQVRFLRPSGEEFWTEATGVVFELGGKKLIQGIIRDITEQREQEARTLQAREEAEQANAAKSLFLATMSHEIRTPLNGILGFADLLSQMDLKEEAQEAIGIIQRSGDLLANLLNDLLDLSQIESGGLKLKSATFDIRQLVRDVVDAHQIKARKKSISITTHIAPEVPALIIGDNTRTLQVVSNLVGNAVKYIPSGEVSVELGVTSDRLIVTVKDNGPGFPEEMKEKLFETFYQVDRSITKKTGGTGLGLAVCREIVHAMGGKIHADSTPGEGATFKFWIPLHTPTDQILPPAQKATTASTSDLSLLIVEDHEINARLLGIMLSKLGFQHQTAQHGAEALEILRTKDDFAAILMDVRMPVMDGLEAARRIRAGEAGRKAADLPIIAVTANAMESDRESCQAAGMPYFISKPIRRPHLNEVLSKIGVLR</sequence>
<dbReference type="SMART" id="SM00091">
    <property type="entry name" value="PAS"/>
    <property type="match status" value="2"/>
</dbReference>
<dbReference type="SMART" id="SM00448">
    <property type="entry name" value="REC"/>
    <property type="match status" value="1"/>
</dbReference>
<evidence type="ECO:0000256" key="1">
    <source>
        <dbReference type="ARBA" id="ARBA00000085"/>
    </source>
</evidence>
<dbReference type="GO" id="GO:0005524">
    <property type="term" value="F:ATP binding"/>
    <property type="evidence" value="ECO:0007669"/>
    <property type="project" value="UniProtKB-KW"/>
</dbReference>
<keyword evidence="7" id="KW-0547">Nucleotide-binding</keyword>
<evidence type="ECO:0000256" key="4">
    <source>
        <dbReference type="ARBA" id="ARBA00022553"/>
    </source>
</evidence>
<dbReference type="Gene3D" id="1.10.287.130">
    <property type="match status" value="1"/>
</dbReference>
<keyword evidence="18" id="KW-1185">Reference proteome</keyword>
<dbReference type="EC" id="2.7.13.3" evidence="3"/>
<dbReference type="PROSITE" id="PS50110">
    <property type="entry name" value="RESPONSE_REGULATORY"/>
    <property type="match status" value="1"/>
</dbReference>
<dbReference type="InterPro" id="IPR005467">
    <property type="entry name" value="His_kinase_dom"/>
</dbReference>
<evidence type="ECO:0000313" key="18">
    <source>
        <dbReference type="Proteomes" id="UP000604083"/>
    </source>
</evidence>
<evidence type="ECO:0000256" key="5">
    <source>
        <dbReference type="ARBA" id="ARBA00022679"/>
    </source>
</evidence>
<comment type="catalytic activity">
    <reaction evidence="1">
        <text>ATP + protein L-histidine = ADP + protein N-phospho-L-histidine.</text>
        <dbReference type="EC" id="2.7.13.3"/>
    </reaction>
</comment>
<dbReference type="SMART" id="SM00086">
    <property type="entry name" value="PAC"/>
    <property type="match status" value="2"/>
</dbReference>
<dbReference type="InterPro" id="IPR001789">
    <property type="entry name" value="Sig_transdc_resp-reg_receiver"/>
</dbReference>
<dbReference type="PRINTS" id="PR00344">
    <property type="entry name" value="BCTRLSENSOR"/>
</dbReference>
<dbReference type="InterPro" id="IPR004358">
    <property type="entry name" value="Sig_transdc_His_kin-like_C"/>
</dbReference>
<feature type="domain" description="Response regulatory" evidence="14">
    <location>
        <begin position="688"/>
        <end position="808"/>
    </location>
</feature>
<feature type="modified residue" description="4-aspartylphosphate" evidence="12">
    <location>
        <position position="738"/>
    </location>
</feature>
<dbReference type="Gene3D" id="3.30.450.20">
    <property type="entry name" value="PAS domain"/>
    <property type="match status" value="2"/>
</dbReference>
<keyword evidence="4 12" id="KW-0597">Phosphoprotein</keyword>
<dbReference type="CDD" id="cd00130">
    <property type="entry name" value="PAS"/>
    <property type="match status" value="2"/>
</dbReference>
<dbReference type="InterPro" id="IPR035965">
    <property type="entry name" value="PAS-like_dom_sf"/>
</dbReference>
<gene>
    <name evidence="17" type="ORF">JIN78_13805</name>
</gene>
<evidence type="ECO:0000256" key="2">
    <source>
        <dbReference type="ARBA" id="ARBA00004370"/>
    </source>
</evidence>
<name>A0A934RPJ1_9BACT</name>
<dbReference type="InterPro" id="IPR011006">
    <property type="entry name" value="CheY-like_superfamily"/>
</dbReference>
<dbReference type="Gene3D" id="3.30.565.10">
    <property type="entry name" value="Histidine kinase-like ATPase, C-terminal domain"/>
    <property type="match status" value="1"/>
</dbReference>
<dbReference type="SUPFAM" id="SSF55785">
    <property type="entry name" value="PYP-like sensor domain (PAS domain)"/>
    <property type="match status" value="2"/>
</dbReference>
<dbReference type="PROSITE" id="PS50112">
    <property type="entry name" value="PAS"/>
    <property type="match status" value="2"/>
</dbReference>
<dbReference type="InterPro" id="IPR036890">
    <property type="entry name" value="HATPase_C_sf"/>
</dbReference>
<reference evidence="17" key="1">
    <citation type="submission" date="2021-01" db="EMBL/GenBank/DDBJ databases">
        <title>Modified the classification status of verrucomicrobia.</title>
        <authorList>
            <person name="Feng X."/>
        </authorList>
    </citation>
    <scope>NUCLEOTIDE SEQUENCE</scope>
    <source>
        <strain evidence="17">KCTC 12986</strain>
    </source>
</reference>
<keyword evidence="5" id="KW-0808">Transferase</keyword>
<evidence type="ECO:0000256" key="7">
    <source>
        <dbReference type="ARBA" id="ARBA00022741"/>
    </source>
</evidence>
<proteinExistence type="predicted"/>
<protein>
    <recommendedName>
        <fullName evidence="3">histidine kinase</fullName>
        <ecNumber evidence="3">2.7.13.3</ecNumber>
    </recommendedName>
</protein>
<dbReference type="GO" id="GO:0000155">
    <property type="term" value="F:phosphorelay sensor kinase activity"/>
    <property type="evidence" value="ECO:0007669"/>
    <property type="project" value="InterPro"/>
</dbReference>
<dbReference type="Pfam" id="PF02518">
    <property type="entry name" value="HATPase_c"/>
    <property type="match status" value="1"/>
</dbReference>
<comment type="caution">
    <text evidence="17">The sequence shown here is derived from an EMBL/GenBank/DDBJ whole genome shotgun (WGS) entry which is preliminary data.</text>
</comment>
<feature type="domain" description="PAC" evidence="16">
    <location>
        <begin position="383"/>
        <end position="433"/>
    </location>
</feature>
<dbReference type="SMART" id="SM00387">
    <property type="entry name" value="HATPase_c"/>
    <property type="match status" value="1"/>
</dbReference>
<dbReference type="Pfam" id="PF00512">
    <property type="entry name" value="HisKA"/>
    <property type="match status" value="1"/>
</dbReference>
<evidence type="ECO:0000256" key="3">
    <source>
        <dbReference type="ARBA" id="ARBA00012438"/>
    </source>
</evidence>
<dbReference type="Pfam" id="PF13426">
    <property type="entry name" value="PAS_9"/>
    <property type="match status" value="2"/>
</dbReference>
<dbReference type="SUPFAM" id="SSF47384">
    <property type="entry name" value="Homodimeric domain of signal transducing histidine kinase"/>
    <property type="match status" value="1"/>
</dbReference>
<dbReference type="InterPro" id="IPR001610">
    <property type="entry name" value="PAC"/>
</dbReference>
<dbReference type="SUPFAM" id="SSF52172">
    <property type="entry name" value="CheY-like"/>
    <property type="match status" value="1"/>
</dbReference>
<dbReference type="PANTHER" id="PTHR43047:SF72">
    <property type="entry name" value="OSMOSENSING HISTIDINE PROTEIN KINASE SLN1"/>
    <property type="match status" value="1"/>
</dbReference>
<evidence type="ECO:0000313" key="17">
    <source>
        <dbReference type="EMBL" id="MBK1835139.1"/>
    </source>
</evidence>
<keyword evidence="11" id="KW-0472">Membrane</keyword>
<keyword evidence="9" id="KW-0067">ATP-binding</keyword>
<dbReference type="Gene3D" id="3.40.50.2300">
    <property type="match status" value="1"/>
</dbReference>
<dbReference type="CDD" id="cd17546">
    <property type="entry name" value="REC_hyHK_CKI1_RcsC-like"/>
    <property type="match status" value="1"/>
</dbReference>
<dbReference type="Proteomes" id="UP000604083">
    <property type="component" value="Unassembled WGS sequence"/>
</dbReference>
<feature type="domain" description="Histidine kinase" evidence="13">
    <location>
        <begin position="451"/>
        <end position="667"/>
    </location>
</feature>
<dbReference type="PROSITE" id="PS50109">
    <property type="entry name" value="HIS_KIN"/>
    <property type="match status" value="1"/>
</dbReference>
<dbReference type="GO" id="GO:0005886">
    <property type="term" value="C:plasma membrane"/>
    <property type="evidence" value="ECO:0007669"/>
    <property type="project" value="TreeGrafter"/>
</dbReference>
<comment type="subcellular location">
    <subcellularLocation>
        <location evidence="2">Membrane</location>
    </subcellularLocation>
</comment>
<dbReference type="InterPro" id="IPR000700">
    <property type="entry name" value="PAS-assoc_C"/>
</dbReference>
<evidence type="ECO:0000256" key="10">
    <source>
        <dbReference type="ARBA" id="ARBA00022989"/>
    </source>
</evidence>
<dbReference type="SMART" id="SM00388">
    <property type="entry name" value="HisKA"/>
    <property type="match status" value="1"/>
</dbReference>
<evidence type="ECO:0000259" key="13">
    <source>
        <dbReference type="PROSITE" id="PS50109"/>
    </source>
</evidence>
<dbReference type="AlphaFoldDB" id="A0A934RPJ1"/>
<evidence type="ECO:0000256" key="8">
    <source>
        <dbReference type="ARBA" id="ARBA00022777"/>
    </source>
</evidence>
<evidence type="ECO:0000259" key="15">
    <source>
        <dbReference type="PROSITE" id="PS50112"/>
    </source>
</evidence>
<dbReference type="InterPro" id="IPR036097">
    <property type="entry name" value="HisK_dim/P_sf"/>
</dbReference>
<dbReference type="PANTHER" id="PTHR43047">
    <property type="entry name" value="TWO-COMPONENT HISTIDINE PROTEIN KINASE"/>
    <property type="match status" value="1"/>
</dbReference>
<evidence type="ECO:0000256" key="11">
    <source>
        <dbReference type="ARBA" id="ARBA00023136"/>
    </source>
</evidence>
<evidence type="ECO:0000256" key="9">
    <source>
        <dbReference type="ARBA" id="ARBA00022840"/>
    </source>
</evidence>
<dbReference type="CDD" id="cd16922">
    <property type="entry name" value="HATPase_EvgS-ArcB-TorS-like"/>
    <property type="match status" value="1"/>
</dbReference>
<evidence type="ECO:0000256" key="12">
    <source>
        <dbReference type="PROSITE-ProRule" id="PRU00169"/>
    </source>
</evidence>
<dbReference type="RefSeq" id="WP_200392573.1">
    <property type="nucleotide sequence ID" value="NZ_JAENIO010000042.1"/>
</dbReference>
<dbReference type="InterPro" id="IPR003594">
    <property type="entry name" value="HATPase_dom"/>
</dbReference>
<organism evidence="17 18">
    <name type="scientific">Roseibacillus ishigakijimensis</name>
    <dbReference type="NCBI Taxonomy" id="454146"/>
    <lineage>
        <taxon>Bacteria</taxon>
        <taxon>Pseudomonadati</taxon>
        <taxon>Verrucomicrobiota</taxon>
        <taxon>Verrucomicrobiia</taxon>
        <taxon>Verrucomicrobiales</taxon>
        <taxon>Verrucomicrobiaceae</taxon>
        <taxon>Roseibacillus</taxon>
    </lineage>
</organism>
<dbReference type="SUPFAM" id="SSF55874">
    <property type="entry name" value="ATPase domain of HSP90 chaperone/DNA topoisomerase II/histidine kinase"/>
    <property type="match status" value="1"/>
</dbReference>
<dbReference type="FunFam" id="1.10.287.130:FF:000004">
    <property type="entry name" value="Ethylene receptor 1"/>
    <property type="match status" value="1"/>
</dbReference>
<keyword evidence="6" id="KW-0812">Transmembrane</keyword>
<evidence type="ECO:0000259" key="16">
    <source>
        <dbReference type="PROSITE" id="PS50113"/>
    </source>
</evidence>
<evidence type="ECO:0000256" key="6">
    <source>
        <dbReference type="ARBA" id="ARBA00022692"/>
    </source>
</evidence>
<evidence type="ECO:0000259" key="14">
    <source>
        <dbReference type="PROSITE" id="PS50110"/>
    </source>
</evidence>